<evidence type="ECO:0000259" key="4">
    <source>
        <dbReference type="Pfam" id="PF00881"/>
    </source>
</evidence>
<keyword evidence="2" id="KW-0560">Oxidoreductase</keyword>
<dbReference type="PANTHER" id="PTHR43673">
    <property type="entry name" value="NAD(P)H NITROREDUCTASE YDGI-RELATED"/>
    <property type="match status" value="1"/>
</dbReference>
<dbReference type="InterPro" id="IPR000415">
    <property type="entry name" value="Nitroreductase-like"/>
</dbReference>
<dbReference type="Gene3D" id="3.40.109.10">
    <property type="entry name" value="NADH Oxidase"/>
    <property type="match status" value="1"/>
</dbReference>
<reference evidence="5" key="1">
    <citation type="journal article" date="2020" name="mSystems">
        <title>Genome- and Community-Level Interaction Insights into Carbon Utilization and Element Cycling Functions of Hydrothermarchaeota in Hydrothermal Sediment.</title>
        <authorList>
            <person name="Zhou Z."/>
            <person name="Liu Y."/>
            <person name="Xu W."/>
            <person name="Pan J."/>
            <person name="Luo Z.H."/>
            <person name="Li M."/>
        </authorList>
    </citation>
    <scope>NUCLEOTIDE SEQUENCE [LARGE SCALE GENOMIC DNA]</scope>
    <source>
        <strain evidence="5">SpSt-1233</strain>
    </source>
</reference>
<dbReference type="Proteomes" id="UP000886069">
    <property type="component" value="Unassembled WGS sequence"/>
</dbReference>
<dbReference type="SUPFAM" id="SSF53335">
    <property type="entry name" value="S-adenosyl-L-methionine-dependent methyltransferases"/>
    <property type="match status" value="1"/>
</dbReference>
<dbReference type="GO" id="GO:0016491">
    <property type="term" value="F:oxidoreductase activity"/>
    <property type="evidence" value="ECO:0007669"/>
    <property type="project" value="UniProtKB-KW"/>
</dbReference>
<evidence type="ECO:0000256" key="2">
    <source>
        <dbReference type="ARBA" id="ARBA00023002"/>
    </source>
</evidence>
<name>A0A7V2F4C4_UNCEI</name>
<evidence type="ECO:0000313" key="5">
    <source>
        <dbReference type="EMBL" id="HER43741.1"/>
    </source>
</evidence>
<accession>A0A7V2F4C4</accession>
<sequence length="348" mass="39012">MSDLESILKKRRSVRRFREGRIERSTLERLSELALWAPSSCNRQTVQFRFVEDPELIRRAAKGAFDQPILHQPITLAAVCVDLGRYRTVTLENNLAPCLDAGLAMQNFLLAASESGIGSCVIAGRLDQGLIRSALSLPDSWMVAALIALGYSDEANPPPERDPVGRHVSYGARPPAPKPSPYEEHVALRRRWSRAGFNVTWAYRRPIEGLPLFAHALGAARRRIRPEERCLVTNTLMGEFLVESEGIDHLAASEDEQWYLETFLASKATIIRADLLGVETLVPEQTYDRVVSPFDAHFLRGDDFARFGENVSRWLKPGGTLTIVFINRRSWWGLNHKLAGLLGRDLSG</sequence>
<organism evidence="5">
    <name type="scientific">Eiseniibacteriota bacterium</name>
    <dbReference type="NCBI Taxonomy" id="2212470"/>
    <lineage>
        <taxon>Bacteria</taxon>
        <taxon>Candidatus Eiseniibacteriota</taxon>
    </lineage>
</organism>
<dbReference type="Gene3D" id="3.40.50.150">
    <property type="entry name" value="Vaccinia Virus protein VP39"/>
    <property type="match status" value="1"/>
</dbReference>
<dbReference type="InterPro" id="IPR029479">
    <property type="entry name" value="Nitroreductase"/>
</dbReference>
<feature type="domain" description="Nitroreductase" evidence="4">
    <location>
        <begin position="96"/>
        <end position="151"/>
    </location>
</feature>
<dbReference type="InterPro" id="IPR029063">
    <property type="entry name" value="SAM-dependent_MTases_sf"/>
</dbReference>
<dbReference type="EMBL" id="DSEC01000333">
    <property type="protein sequence ID" value="HER43741.1"/>
    <property type="molecule type" value="Genomic_DNA"/>
</dbReference>
<dbReference type="AlphaFoldDB" id="A0A7V2F4C4"/>
<comment type="caution">
    <text evidence="5">The sequence shown here is derived from an EMBL/GenBank/DDBJ whole genome shotgun (WGS) entry which is preliminary data.</text>
</comment>
<evidence type="ECO:0000256" key="3">
    <source>
        <dbReference type="SAM" id="MobiDB-lite"/>
    </source>
</evidence>
<feature type="non-terminal residue" evidence="5">
    <location>
        <position position="348"/>
    </location>
</feature>
<feature type="region of interest" description="Disordered" evidence="3">
    <location>
        <begin position="157"/>
        <end position="181"/>
    </location>
</feature>
<evidence type="ECO:0000256" key="1">
    <source>
        <dbReference type="ARBA" id="ARBA00007118"/>
    </source>
</evidence>
<protein>
    <recommendedName>
        <fullName evidence="4">Nitroreductase domain-containing protein</fullName>
    </recommendedName>
</protein>
<gene>
    <name evidence="5" type="ORF">ENO08_04710</name>
</gene>
<dbReference type="Pfam" id="PF00881">
    <property type="entry name" value="Nitroreductase"/>
    <property type="match status" value="2"/>
</dbReference>
<proteinExistence type="inferred from homology"/>
<comment type="similarity">
    <text evidence="1">Belongs to the nitroreductase family.</text>
</comment>
<dbReference type="SUPFAM" id="SSF55469">
    <property type="entry name" value="FMN-dependent nitroreductase-like"/>
    <property type="match status" value="1"/>
</dbReference>
<feature type="domain" description="Nitroreductase" evidence="4">
    <location>
        <begin position="8"/>
        <end position="68"/>
    </location>
</feature>
<dbReference type="PANTHER" id="PTHR43673:SF10">
    <property type="entry name" value="NADH DEHYDROGENASE_NAD(P)H NITROREDUCTASE XCC3605-RELATED"/>
    <property type="match status" value="1"/>
</dbReference>